<feature type="region of interest" description="Disordered" evidence="6">
    <location>
        <begin position="25"/>
        <end position="65"/>
    </location>
</feature>
<evidence type="ECO:0008006" key="10">
    <source>
        <dbReference type="Google" id="ProtNLM"/>
    </source>
</evidence>
<proteinExistence type="predicted"/>
<evidence type="ECO:0000313" key="9">
    <source>
        <dbReference type="Proteomes" id="UP000250572"/>
    </source>
</evidence>
<feature type="transmembrane region" description="Helical" evidence="7">
    <location>
        <begin position="110"/>
        <end position="131"/>
    </location>
</feature>
<feature type="transmembrane region" description="Helical" evidence="7">
    <location>
        <begin position="353"/>
        <end position="376"/>
    </location>
</feature>
<dbReference type="InterPro" id="IPR036259">
    <property type="entry name" value="MFS_trans_sf"/>
</dbReference>
<evidence type="ECO:0000256" key="7">
    <source>
        <dbReference type="SAM" id="Phobius"/>
    </source>
</evidence>
<feature type="transmembrane region" description="Helical" evidence="7">
    <location>
        <begin position="413"/>
        <end position="435"/>
    </location>
</feature>
<name>A0A315UTE3_GAMAF</name>
<keyword evidence="5 7" id="KW-0472">Membrane</keyword>
<feature type="compositionally biased region" description="Polar residues" evidence="6">
    <location>
        <begin position="528"/>
        <end position="542"/>
    </location>
</feature>
<feature type="transmembrane region" description="Helical" evidence="7">
    <location>
        <begin position="488"/>
        <end position="512"/>
    </location>
</feature>
<dbReference type="GO" id="GO:0016020">
    <property type="term" value="C:membrane"/>
    <property type="evidence" value="ECO:0007669"/>
    <property type="project" value="UniProtKB-SubCell"/>
</dbReference>
<dbReference type="Gene3D" id="1.20.1250.20">
    <property type="entry name" value="MFS general substrate transporter like domains"/>
    <property type="match status" value="1"/>
</dbReference>
<comment type="caution">
    <text evidence="8">The sequence shown here is derived from an EMBL/GenBank/DDBJ whole genome shotgun (WGS) entry which is preliminary data.</text>
</comment>
<keyword evidence="4 7" id="KW-1133">Transmembrane helix</keyword>
<sequence length="577" mass="62637">MPSTMPPQNTEADTMQVASLVGGIGAKKSSASGPEEENAGAGGEADGLGGEGGGKGGEESASEGSVEGIPLKRWVMHGAVMFGREFCYAMETALVTPVLLQIGLPEQYYSLTWLLSPVLGLMFTPLIGSASDRCTLRWGRRRPFILALCIGALIGVALFLNGSLIAASTGAPLRQPRRNHTFYRQPSCTFSYYGRVGSHRYRYRRANAALLIKPSRSMNDLYIVEARHRRQNRRRSRHRSGNTNSSSGDTESEEGEVRTSSCDQAMIHASSECLLLETFCAFAQVETTVRLLWLSMLKMPPELLRLCVCHLLTWFSIIAQAVFFTDFMGQVIYEGNPTAPANSTSLENYHRGVQMGCWGLVIYAMTSAMCSGSYTHKYLDNFDLSIKVIYVMGTLGFSIGTAIMAIFPNVYVAMVMISTMGLICMSISYCPYALLGQYHEMKEYIQHSPGNSRRGFGIDCAILSCQAYISQILVASALGAVVEAVDSVIVIPMVASGGSLLGFFTACFLVIYPTPNNGEADSTKSSEKQALTTVENPSSNEGPVTVVTEKPTFLKLNKEGKAATTTTSCHMENESAL</sequence>
<dbReference type="SUPFAM" id="SSF103473">
    <property type="entry name" value="MFS general substrate transporter"/>
    <property type="match status" value="2"/>
</dbReference>
<dbReference type="PANTHER" id="PTHR19432">
    <property type="entry name" value="SUGAR TRANSPORTER"/>
    <property type="match status" value="1"/>
</dbReference>
<keyword evidence="2" id="KW-0813">Transport</keyword>
<organism evidence="8 9">
    <name type="scientific">Gambusia affinis</name>
    <name type="common">Western mosquitofish</name>
    <name type="synonym">Heterandria affinis</name>
    <dbReference type="NCBI Taxonomy" id="33528"/>
    <lineage>
        <taxon>Eukaryota</taxon>
        <taxon>Metazoa</taxon>
        <taxon>Chordata</taxon>
        <taxon>Craniata</taxon>
        <taxon>Vertebrata</taxon>
        <taxon>Euteleostomi</taxon>
        <taxon>Actinopterygii</taxon>
        <taxon>Neopterygii</taxon>
        <taxon>Teleostei</taxon>
        <taxon>Neoteleostei</taxon>
        <taxon>Acanthomorphata</taxon>
        <taxon>Ovalentaria</taxon>
        <taxon>Atherinomorphae</taxon>
        <taxon>Cyprinodontiformes</taxon>
        <taxon>Poeciliidae</taxon>
        <taxon>Poeciliinae</taxon>
        <taxon>Gambusia</taxon>
    </lineage>
</organism>
<gene>
    <name evidence="8" type="ORF">CCH79_00008731</name>
</gene>
<evidence type="ECO:0000256" key="6">
    <source>
        <dbReference type="SAM" id="MobiDB-lite"/>
    </source>
</evidence>
<comment type="subcellular location">
    <subcellularLocation>
        <location evidence="1">Membrane</location>
        <topology evidence="1">Multi-pass membrane protein</topology>
    </subcellularLocation>
</comment>
<evidence type="ECO:0000256" key="5">
    <source>
        <dbReference type="ARBA" id="ARBA00023136"/>
    </source>
</evidence>
<keyword evidence="3 7" id="KW-0812">Transmembrane</keyword>
<dbReference type="PANTHER" id="PTHR19432:SF7">
    <property type="entry name" value="SOLUTE CARRIER FAMILY 45 MEMBER 4"/>
    <property type="match status" value="1"/>
</dbReference>
<dbReference type="AlphaFoldDB" id="A0A315UTE3"/>
<evidence type="ECO:0000313" key="8">
    <source>
        <dbReference type="EMBL" id="PWA15017.1"/>
    </source>
</evidence>
<accession>A0A315UTE3</accession>
<feature type="transmembrane region" description="Helical" evidence="7">
    <location>
        <begin position="388"/>
        <end position="407"/>
    </location>
</feature>
<feature type="region of interest" description="Disordered" evidence="6">
    <location>
        <begin position="518"/>
        <end position="544"/>
    </location>
</feature>
<feature type="region of interest" description="Disordered" evidence="6">
    <location>
        <begin position="229"/>
        <end position="257"/>
    </location>
</feature>
<feature type="transmembrane region" description="Helical" evidence="7">
    <location>
        <begin position="143"/>
        <end position="167"/>
    </location>
</feature>
<feature type="compositionally biased region" description="Basic residues" evidence="6">
    <location>
        <begin position="229"/>
        <end position="240"/>
    </location>
</feature>
<dbReference type="Pfam" id="PF13347">
    <property type="entry name" value="MFS_2"/>
    <property type="match status" value="1"/>
</dbReference>
<evidence type="ECO:0000256" key="1">
    <source>
        <dbReference type="ARBA" id="ARBA00004141"/>
    </source>
</evidence>
<reference evidence="8 9" key="1">
    <citation type="journal article" date="2018" name="G3 (Bethesda)">
        <title>A High-Quality Reference Genome for the Invasive Mosquitofish Gambusia affinis Using a Chicago Library.</title>
        <authorList>
            <person name="Hoffberg S.L."/>
            <person name="Troendle N.J."/>
            <person name="Glenn T.C."/>
            <person name="Mahmud O."/>
            <person name="Louha S."/>
            <person name="Chalopin D."/>
            <person name="Bennetzen J.L."/>
            <person name="Mauricio R."/>
        </authorList>
    </citation>
    <scope>NUCLEOTIDE SEQUENCE [LARGE SCALE GENOMIC DNA]</scope>
    <source>
        <strain evidence="8">NE01/NJP1002.9</strain>
        <tissue evidence="8">Muscle</tissue>
    </source>
</reference>
<evidence type="ECO:0000256" key="3">
    <source>
        <dbReference type="ARBA" id="ARBA00022692"/>
    </source>
</evidence>
<keyword evidence="9" id="KW-1185">Reference proteome</keyword>
<evidence type="ECO:0000256" key="2">
    <source>
        <dbReference type="ARBA" id="ARBA00022448"/>
    </source>
</evidence>
<evidence type="ECO:0000256" key="4">
    <source>
        <dbReference type="ARBA" id="ARBA00022989"/>
    </source>
</evidence>
<protein>
    <recommendedName>
        <fullName evidence="10">Solute carrier family 45 member 4</fullName>
    </recommendedName>
</protein>
<feature type="transmembrane region" description="Helical" evidence="7">
    <location>
        <begin position="456"/>
        <end position="482"/>
    </location>
</feature>
<dbReference type="Proteomes" id="UP000250572">
    <property type="component" value="Unassembled WGS sequence"/>
</dbReference>
<feature type="compositionally biased region" description="Gly residues" evidence="6">
    <location>
        <begin position="40"/>
        <end position="55"/>
    </location>
</feature>
<feature type="transmembrane region" description="Helical" evidence="7">
    <location>
        <begin position="306"/>
        <end position="333"/>
    </location>
</feature>
<dbReference type="EMBL" id="NHOQ01002733">
    <property type="protein sequence ID" value="PWA15017.1"/>
    <property type="molecule type" value="Genomic_DNA"/>
</dbReference>
<feature type="transmembrane region" description="Helical" evidence="7">
    <location>
        <begin position="86"/>
        <end position="104"/>
    </location>
</feature>
<dbReference type="GO" id="GO:0008506">
    <property type="term" value="F:sucrose:proton symporter activity"/>
    <property type="evidence" value="ECO:0007669"/>
    <property type="project" value="TreeGrafter"/>
</dbReference>